<dbReference type="Proteomes" id="UP000297890">
    <property type="component" value="Unassembled WGS sequence"/>
</dbReference>
<dbReference type="PANTHER" id="PTHR43542">
    <property type="entry name" value="METHYLTRANSFERASE"/>
    <property type="match status" value="1"/>
</dbReference>
<protein>
    <recommendedName>
        <fullName evidence="4 8">Ribosomal RNA small subunit methyltransferase D</fullName>
        <ecNumber evidence="3 8">2.1.1.171</ecNumber>
    </recommendedName>
</protein>
<dbReference type="Pfam" id="PF03602">
    <property type="entry name" value="Cons_hypoth95"/>
    <property type="match status" value="1"/>
</dbReference>
<sequence>MASGKRNQIRLIAGQWRGRKVDFAPVPGLRPTPDRVRETLFNWLARDLRGTRCLDLFAGSGALGLEARSRGAAEVVLLDRHRLVTQQLREQITRIGMDSVSCHQADALDWLAHNDRPFDVAFVDPPFADALWDSVLAGLARAGTMRPEGKVYVEAPRNRELTLPPGWTIGREGRAGDVRFFLLVTPPAERTGTVPGEISAQTMG</sequence>
<dbReference type="PANTHER" id="PTHR43542:SF1">
    <property type="entry name" value="METHYLTRANSFERASE"/>
    <property type="match status" value="1"/>
</dbReference>
<evidence type="ECO:0000256" key="3">
    <source>
        <dbReference type="ARBA" id="ARBA00012141"/>
    </source>
</evidence>
<keyword evidence="5 8" id="KW-0489">Methyltransferase</keyword>
<keyword evidence="8" id="KW-0949">S-adenosyl-L-methionine</keyword>
<evidence type="ECO:0000256" key="5">
    <source>
        <dbReference type="ARBA" id="ARBA00022603"/>
    </source>
</evidence>
<proteinExistence type="inferred from homology"/>
<evidence type="ECO:0000256" key="4">
    <source>
        <dbReference type="ARBA" id="ARBA00013682"/>
    </source>
</evidence>
<name>A0A4Z0FA98_9GAMM</name>
<evidence type="ECO:0000256" key="6">
    <source>
        <dbReference type="ARBA" id="ARBA00022679"/>
    </source>
</evidence>
<evidence type="ECO:0000313" key="9">
    <source>
        <dbReference type="EMBL" id="TFZ82563.1"/>
    </source>
</evidence>
<comment type="function">
    <text evidence="1 8">Specifically methylates the guanine in position 966 of 16S rRNA in the assembled 30S particle.</text>
</comment>
<dbReference type="Gene3D" id="3.40.50.150">
    <property type="entry name" value="Vaccinia Virus protein VP39"/>
    <property type="match status" value="1"/>
</dbReference>
<dbReference type="EC" id="2.1.1.171" evidence="3 8"/>
<keyword evidence="10" id="KW-1185">Reference proteome</keyword>
<dbReference type="InterPro" id="IPR004398">
    <property type="entry name" value="RNA_MeTrfase_RsmD"/>
</dbReference>
<dbReference type="AlphaFoldDB" id="A0A4Z0FA98"/>
<gene>
    <name evidence="9" type="primary">rsmD</name>
    <name evidence="9" type="ORF">E4680_07605</name>
</gene>
<dbReference type="NCBIfam" id="TIGR00095">
    <property type="entry name" value="16S rRNA (guanine(966)-N(2))-methyltransferase RsmD"/>
    <property type="match status" value="1"/>
</dbReference>
<reference evidence="9 10" key="1">
    <citation type="journal article" date="2019" name="ISME J.">
        <title>Candidatus Macondimonas diazotrophica, a novel gammaproteobacterial genus dominating crude-oil-contaminated coastal sediments.</title>
        <authorList>
            <person name="Karthikeyan S."/>
            <person name="Konstantinidis K."/>
        </authorList>
    </citation>
    <scope>NUCLEOTIDE SEQUENCE [LARGE SCALE GENOMIC DNA]</scope>
    <source>
        <strain evidence="9 10">KTK01</strain>
    </source>
</reference>
<dbReference type="RefSeq" id="WP_135281809.1">
    <property type="nucleotide sequence ID" value="NZ_SRIO01000008.1"/>
</dbReference>
<keyword evidence="6 8" id="KW-0808">Transferase</keyword>
<evidence type="ECO:0000256" key="1">
    <source>
        <dbReference type="ARBA" id="ARBA00002649"/>
    </source>
</evidence>
<dbReference type="PROSITE" id="PS00092">
    <property type="entry name" value="N6_MTASE"/>
    <property type="match status" value="1"/>
</dbReference>
<dbReference type="CDD" id="cd02440">
    <property type="entry name" value="AdoMet_MTases"/>
    <property type="match status" value="1"/>
</dbReference>
<keyword evidence="8" id="KW-0698">rRNA processing</keyword>
<dbReference type="GO" id="GO:0052913">
    <property type="term" value="F:16S rRNA (guanine(966)-N(2))-methyltransferase activity"/>
    <property type="evidence" value="ECO:0007669"/>
    <property type="project" value="UniProtKB-EC"/>
</dbReference>
<accession>A0A4Z0FA98</accession>
<comment type="catalytic activity">
    <reaction evidence="7 8">
        <text>guanosine(966) in 16S rRNA + S-adenosyl-L-methionine = N(2)-methylguanosine(966) in 16S rRNA + S-adenosyl-L-homocysteine + H(+)</text>
        <dbReference type="Rhea" id="RHEA:23548"/>
        <dbReference type="Rhea" id="RHEA-COMP:10211"/>
        <dbReference type="Rhea" id="RHEA-COMP:10212"/>
        <dbReference type="ChEBI" id="CHEBI:15378"/>
        <dbReference type="ChEBI" id="CHEBI:57856"/>
        <dbReference type="ChEBI" id="CHEBI:59789"/>
        <dbReference type="ChEBI" id="CHEBI:74269"/>
        <dbReference type="ChEBI" id="CHEBI:74481"/>
        <dbReference type="EC" id="2.1.1.171"/>
    </reaction>
</comment>
<dbReference type="PIRSF" id="PIRSF004553">
    <property type="entry name" value="CHP00095"/>
    <property type="match status" value="1"/>
</dbReference>
<evidence type="ECO:0000256" key="8">
    <source>
        <dbReference type="PIRNR" id="PIRNR004553"/>
    </source>
</evidence>
<organism evidence="9 10">
    <name type="scientific">Candidatus Macondimonas diazotrophica</name>
    <dbReference type="NCBI Taxonomy" id="2305248"/>
    <lineage>
        <taxon>Bacteria</taxon>
        <taxon>Pseudomonadati</taxon>
        <taxon>Pseudomonadota</taxon>
        <taxon>Gammaproteobacteria</taxon>
        <taxon>Chromatiales</taxon>
        <taxon>Ectothiorhodospiraceae</taxon>
        <taxon>Candidatus Macondimonas</taxon>
    </lineage>
</organism>
<dbReference type="InterPro" id="IPR002052">
    <property type="entry name" value="DNA_methylase_N6_adenine_CS"/>
</dbReference>
<dbReference type="GO" id="GO:0003676">
    <property type="term" value="F:nucleic acid binding"/>
    <property type="evidence" value="ECO:0007669"/>
    <property type="project" value="InterPro"/>
</dbReference>
<evidence type="ECO:0000313" key="10">
    <source>
        <dbReference type="Proteomes" id="UP000297890"/>
    </source>
</evidence>
<comment type="caution">
    <text evidence="9">The sequence shown here is derived from an EMBL/GenBank/DDBJ whole genome shotgun (WGS) entry which is preliminary data.</text>
</comment>
<dbReference type="OrthoDB" id="9803017at2"/>
<comment type="similarity">
    <text evidence="2 8">Belongs to the methyltransferase superfamily. RsmD family.</text>
</comment>
<dbReference type="InterPro" id="IPR029063">
    <property type="entry name" value="SAM-dependent_MTases_sf"/>
</dbReference>
<evidence type="ECO:0000256" key="2">
    <source>
        <dbReference type="ARBA" id="ARBA00005269"/>
    </source>
</evidence>
<evidence type="ECO:0000256" key="7">
    <source>
        <dbReference type="ARBA" id="ARBA00048326"/>
    </source>
</evidence>
<dbReference type="SUPFAM" id="SSF53335">
    <property type="entry name" value="S-adenosyl-L-methionine-dependent methyltransferases"/>
    <property type="match status" value="1"/>
</dbReference>
<dbReference type="EMBL" id="SRIO01000008">
    <property type="protein sequence ID" value="TFZ82563.1"/>
    <property type="molecule type" value="Genomic_DNA"/>
</dbReference>